<dbReference type="GO" id="GO:0005509">
    <property type="term" value="F:calcium ion binding"/>
    <property type="evidence" value="ECO:0007669"/>
    <property type="project" value="InterPro"/>
</dbReference>
<gene>
    <name evidence="3" type="ordered locus">B488_05410</name>
</gene>
<evidence type="ECO:0000313" key="4">
    <source>
        <dbReference type="Proteomes" id="UP000010799"/>
    </source>
</evidence>
<dbReference type="PROSITE" id="PS00330">
    <property type="entry name" value="HEMOLYSIN_CALCIUM"/>
    <property type="match status" value="1"/>
</dbReference>
<dbReference type="Gene3D" id="2.150.10.10">
    <property type="entry name" value="Serralysin-like metalloprotease, C-terminal"/>
    <property type="match status" value="1"/>
</dbReference>
<dbReference type="GO" id="GO:0005576">
    <property type="term" value="C:extracellular region"/>
    <property type="evidence" value="ECO:0007669"/>
    <property type="project" value="UniProtKB-SubCell"/>
</dbReference>
<dbReference type="InterPro" id="IPR018511">
    <property type="entry name" value="Hemolysin-typ_Ca-bd_CS"/>
</dbReference>
<dbReference type="InterPro" id="IPR011049">
    <property type="entry name" value="Serralysin-like_metalloprot_C"/>
</dbReference>
<dbReference type="AlphaFoldDB" id="L0EV71"/>
<dbReference type="PANTHER" id="PTHR38340:SF1">
    <property type="entry name" value="S-LAYER PROTEIN"/>
    <property type="match status" value="1"/>
</dbReference>
<dbReference type="PRINTS" id="PR00313">
    <property type="entry name" value="CABNDNGRPT"/>
</dbReference>
<dbReference type="KEGG" id="lcc:B488_05410"/>
<dbReference type="eggNOG" id="COG2931">
    <property type="taxonomic scope" value="Bacteria"/>
</dbReference>
<evidence type="ECO:0008006" key="5">
    <source>
        <dbReference type="Google" id="ProtNLM"/>
    </source>
</evidence>
<evidence type="ECO:0000256" key="1">
    <source>
        <dbReference type="ARBA" id="ARBA00004613"/>
    </source>
</evidence>
<dbReference type="RefSeq" id="WP_015272960.1">
    <property type="nucleotide sequence ID" value="NC_019907.1"/>
</dbReference>
<proteinExistence type="predicted"/>
<keyword evidence="4" id="KW-1185">Reference proteome</keyword>
<organism evidence="3 4">
    <name type="scientific">Liberibacter crescens (strain BT-1)</name>
    <dbReference type="NCBI Taxonomy" id="1215343"/>
    <lineage>
        <taxon>Bacteria</taxon>
        <taxon>Pseudomonadati</taxon>
        <taxon>Pseudomonadota</taxon>
        <taxon>Alphaproteobacteria</taxon>
        <taxon>Hyphomicrobiales</taxon>
        <taxon>Rhizobiaceae</taxon>
        <taxon>Liberibacter</taxon>
    </lineage>
</organism>
<dbReference type="InterPro" id="IPR001343">
    <property type="entry name" value="Hemolysn_Ca-bd"/>
</dbReference>
<dbReference type="Pfam" id="PF00353">
    <property type="entry name" value="HemolysinCabind"/>
    <property type="match status" value="2"/>
</dbReference>
<dbReference type="PANTHER" id="PTHR38340">
    <property type="entry name" value="S-LAYER PROTEIN"/>
    <property type="match status" value="1"/>
</dbReference>
<name>L0EV71_LIBCB</name>
<protein>
    <recommendedName>
        <fullName evidence="5">Hemolysin-type calcium-binding region</fullName>
    </recommendedName>
</protein>
<dbReference type="Proteomes" id="UP000010799">
    <property type="component" value="Chromosome"/>
</dbReference>
<dbReference type="STRING" id="1215343.B488_05410"/>
<dbReference type="SUPFAM" id="SSF51120">
    <property type="entry name" value="beta-Roll"/>
    <property type="match status" value="1"/>
</dbReference>
<dbReference type="EMBL" id="CP003789">
    <property type="protein sequence ID" value="AGA64533.1"/>
    <property type="molecule type" value="Genomic_DNA"/>
</dbReference>
<dbReference type="PATRIC" id="fig|1215343.11.peg.551"/>
<evidence type="ECO:0000313" key="3">
    <source>
        <dbReference type="EMBL" id="AGA64533.1"/>
    </source>
</evidence>
<keyword evidence="2" id="KW-0964">Secreted</keyword>
<evidence type="ECO:0000256" key="2">
    <source>
        <dbReference type="ARBA" id="ARBA00022525"/>
    </source>
</evidence>
<comment type="subcellular location">
    <subcellularLocation>
        <location evidence="1">Secreted</location>
    </subcellularLocation>
</comment>
<dbReference type="HOGENOM" id="CLU_376342_0_0_5"/>
<accession>L0EV71</accession>
<reference evidence="3 4" key="1">
    <citation type="journal article" date="2012" name="Stand. Genomic Sci.">
        <title>Complete genome sequence of Liberibacter crescens BT-1.</title>
        <authorList>
            <person name="Leonard M.T."/>
            <person name="Fagen J.R."/>
            <person name="Davis-Richardson A.G."/>
            <person name="Davis M.J."/>
            <person name="Triplett E.W."/>
        </authorList>
    </citation>
    <scope>NUCLEOTIDE SEQUENCE [LARGE SCALE GENOMIC DNA]</scope>
    <source>
        <strain evidence="3 4">BT-1</strain>
    </source>
</reference>
<sequence>MSLSPEQLTTINSLYTKLAATPKTDRAQIKSLALEYYDSIKPVDAWYATMAQNVIKDEGLSAITANNYAYNKLNHDLGLDYPSHVPEIWKGLAMADYEARKDKKDGHLKKLSGADIAQYHTDVFKQVYGSASKAEEAWTAYHITKVFGSESWVGKDEFWDGLWNIYLPMQWGAKFSNPKAPEYRHYFEWIQDMRAFAWDGRKGWFEKGDSVMWKSLGECMKDMDPKLEDMITKWQIMLKIGVEANILEEYFLHVLHGYSETLSKPLSRIKNFIQKTASRIKIEHKKINKILDAEKSLTSVKQDIMLASYKQPDEPKLELIAFLTTPHVPEISKPVQLASLNPDLLSLPTLKKSLSKAARNEEKVSGEMLKLINEYTPEKILFAINNKHVKAGKKDSLIIGTQGNDKLAGGNGDDLIIGGEGNDTLKAGDGNNILIGGPGADKLISYNTEGMLNYLYGGEGNDKIIITSPAEMHDDKRFMLENQKFIVEGGKGDDIITVNDRFLDPLKISFCCNEAPPRNVTFVLHKGDGHDLVHNYSIYFCTNNITIYFPDIEDLSDLSIKHYCIEKDDQYDNEYSVCTQPFNILTLQITSTGDSISFSEFFCFDKISLKFKDKMIDLPPQKEQPITREMYNNFIRTAEKKYDQERHAPTGEDKALIRTVRDVMTDISSSETVEEDLSAPSFQEASAILEPAVLSYQDLQRHDIDNPLYHLQDEQQDDLLHTSSDMHHMFHDDALVA</sequence>
<dbReference type="InterPro" id="IPR050557">
    <property type="entry name" value="RTX_toxin/Mannuronan_C5-epim"/>
</dbReference>